<feature type="transmembrane region" description="Helical" evidence="1">
    <location>
        <begin position="35"/>
        <end position="57"/>
    </location>
</feature>
<protein>
    <submittedName>
        <fullName evidence="2">Uncharacterized protein</fullName>
    </submittedName>
</protein>
<proteinExistence type="predicted"/>
<dbReference type="HOGENOM" id="CLU_2614133_0_0_6"/>
<name>A0A0B4XRW0_9GAMM</name>
<accession>A0A0B4XRW0</accession>
<keyword evidence="1" id="KW-0812">Transmembrane</keyword>
<dbReference type="AlphaFoldDB" id="A0A0B4XRW0"/>
<dbReference type="KEGG" id="apac:S7S_12700"/>
<dbReference type="Proteomes" id="UP000006764">
    <property type="component" value="Chromosome"/>
</dbReference>
<evidence type="ECO:0000256" key="1">
    <source>
        <dbReference type="SAM" id="Phobius"/>
    </source>
</evidence>
<keyword evidence="1" id="KW-1133">Transmembrane helix</keyword>
<evidence type="ECO:0000313" key="3">
    <source>
        <dbReference type="Proteomes" id="UP000006764"/>
    </source>
</evidence>
<evidence type="ECO:0000313" key="2">
    <source>
        <dbReference type="EMBL" id="AJD48952.1"/>
    </source>
</evidence>
<reference evidence="2 3" key="1">
    <citation type="journal article" date="2012" name="J. Bacteriol.">
        <title>Genome sequence of an alkane-degrading bacterium, Alcanivorax pacificus type strain W11-5, isolated from deep sea sediment.</title>
        <authorList>
            <person name="Lai Q."/>
            <person name="Shao Z."/>
        </authorList>
    </citation>
    <scope>NUCLEOTIDE SEQUENCE [LARGE SCALE GENOMIC DNA]</scope>
    <source>
        <strain evidence="2 3">W11-5</strain>
    </source>
</reference>
<keyword evidence="1" id="KW-0472">Membrane</keyword>
<sequence>MLLYQVKTRRNQVWLIPERGVGIYWMTPRIAVRECGYFLLMIFILSAKTLQQAMLLVNDSPLKCLRPPGQNLGISSFQ</sequence>
<dbReference type="EMBL" id="CP004387">
    <property type="protein sequence ID" value="AJD48952.1"/>
    <property type="molecule type" value="Genomic_DNA"/>
</dbReference>
<keyword evidence="3" id="KW-1185">Reference proteome</keyword>
<gene>
    <name evidence="2" type="ORF">S7S_12700</name>
</gene>
<organism evidence="2 3">
    <name type="scientific">Isoalcanivorax pacificus W11-5</name>
    <dbReference type="NCBI Taxonomy" id="391936"/>
    <lineage>
        <taxon>Bacteria</taxon>
        <taxon>Pseudomonadati</taxon>
        <taxon>Pseudomonadota</taxon>
        <taxon>Gammaproteobacteria</taxon>
        <taxon>Oceanospirillales</taxon>
        <taxon>Alcanivoracaceae</taxon>
        <taxon>Isoalcanivorax</taxon>
    </lineage>
</organism>